<sequence length="55" mass="6191">MIDACLRSELRERRVRPTHIFDVGVDLRCVERGCVGHTLRSLSLSRYSSASQGNS</sequence>
<comment type="caution">
    <text evidence="1">The sequence shown here is derived from an EMBL/GenBank/DDBJ whole genome shotgun (WGS) entry which is preliminary data.</text>
</comment>
<reference evidence="1 2" key="1">
    <citation type="submission" date="2016-05" db="EMBL/GenBank/DDBJ databases">
        <title>Single-cell genome of chain-forming Candidatus Thiomargarita nelsonii and comparison to other large sulfur-oxidizing bacteria.</title>
        <authorList>
            <person name="Winkel M."/>
            <person name="Salman V."/>
            <person name="Woyke T."/>
            <person name="Schulz-Vogt H."/>
            <person name="Richter M."/>
            <person name="Flood B."/>
            <person name="Bailey J."/>
            <person name="Amann R."/>
            <person name="Mussmann M."/>
        </authorList>
    </citation>
    <scope>NUCLEOTIDE SEQUENCE [LARGE SCALE GENOMIC DNA]</scope>
    <source>
        <strain evidence="1 2">THI036</strain>
    </source>
</reference>
<proteinExistence type="predicted"/>
<gene>
    <name evidence="1" type="ORF">THIOM_002590</name>
</gene>
<evidence type="ECO:0000313" key="2">
    <source>
        <dbReference type="Proteomes" id="UP000076962"/>
    </source>
</evidence>
<accession>A0A176S132</accession>
<evidence type="ECO:0000313" key="1">
    <source>
        <dbReference type="EMBL" id="OAD21637.1"/>
    </source>
</evidence>
<dbReference type="EMBL" id="LUTY01001493">
    <property type="protein sequence ID" value="OAD21637.1"/>
    <property type="molecule type" value="Genomic_DNA"/>
</dbReference>
<protein>
    <submittedName>
        <fullName evidence="1">Uncharacterized protein</fullName>
    </submittedName>
</protein>
<keyword evidence="2" id="KW-1185">Reference proteome</keyword>
<dbReference type="Proteomes" id="UP000076962">
    <property type="component" value="Unassembled WGS sequence"/>
</dbReference>
<dbReference type="AlphaFoldDB" id="A0A176S132"/>
<name>A0A176S132_9GAMM</name>
<organism evidence="1 2">
    <name type="scientific">Candidatus Thiomargarita nelsonii</name>
    <dbReference type="NCBI Taxonomy" id="1003181"/>
    <lineage>
        <taxon>Bacteria</taxon>
        <taxon>Pseudomonadati</taxon>
        <taxon>Pseudomonadota</taxon>
        <taxon>Gammaproteobacteria</taxon>
        <taxon>Thiotrichales</taxon>
        <taxon>Thiotrichaceae</taxon>
        <taxon>Thiomargarita</taxon>
    </lineage>
</organism>